<protein>
    <submittedName>
        <fullName evidence="1">Uncharacterized protein</fullName>
    </submittedName>
</protein>
<sequence length="37" mass="4257">MDKKTQRDLSQWLKSQSKLAKRWLTISVLAGVARLSL</sequence>
<reference evidence="1 2" key="2">
    <citation type="submission" date="2015-01" db="EMBL/GenBank/DDBJ databases">
        <authorList>
            <consortium name="NBRP consortium"/>
            <person name="Sawabe T."/>
            <person name="Meirelles P."/>
            <person name="Feng G."/>
            <person name="Sayaka M."/>
            <person name="Hattori M."/>
            <person name="Ohkuma M."/>
        </authorList>
    </citation>
    <scope>NUCLEOTIDE SEQUENCE [LARGE SCALE GENOMIC DNA]</scope>
    <source>
        <strain evidence="2">JCM 19231</strain>
    </source>
</reference>
<comment type="caution">
    <text evidence="1">The sequence shown here is derived from an EMBL/GenBank/DDBJ whole genome shotgun (WGS) entry which is preliminary data.</text>
</comment>
<name>A0A0B8NZF6_9VIBR</name>
<keyword evidence="2" id="KW-1185">Reference proteome</keyword>
<evidence type="ECO:0000313" key="1">
    <source>
        <dbReference type="EMBL" id="GAM59351.1"/>
    </source>
</evidence>
<reference evidence="1 2" key="1">
    <citation type="submission" date="2015-01" db="EMBL/GenBank/DDBJ databases">
        <title>Vibrio sp. C1 JCM 19231 whole genome shotgun sequence.</title>
        <authorList>
            <person name="Sawabe T."/>
            <person name="Meirelles P."/>
            <person name="Feng G."/>
            <person name="Sayaka M."/>
            <person name="Hattori M."/>
            <person name="Ohkuma M."/>
        </authorList>
    </citation>
    <scope>NUCLEOTIDE SEQUENCE [LARGE SCALE GENOMIC DNA]</scope>
    <source>
        <strain evidence="2">JCM 19231</strain>
    </source>
</reference>
<evidence type="ECO:0000313" key="2">
    <source>
        <dbReference type="Proteomes" id="UP000031671"/>
    </source>
</evidence>
<gene>
    <name evidence="1" type="ORF">JCM19231_147</name>
</gene>
<dbReference type="EMBL" id="BBRZ01000144">
    <property type="protein sequence ID" value="GAM59351.1"/>
    <property type="molecule type" value="Genomic_DNA"/>
</dbReference>
<accession>A0A0B8NZF6</accession>
<dbReference type="Proteomes" id="UP000031671">
    <property type="component" value="Unassembled WGS sequence"/>
</dbReference>
<organism evidence="1 2">
    <name type="scientific">Vibrio ishigakensis</name>
    <dbReference type="NCBI Taxonomy" id="1481914"/>
    <lineage>
        <taxon>Bacteria</taxon>
        <taxon>Pseudomonadati</taxon>
        <taxon>Pseudomonadota</taxon>
        <taxon>Gammaproteobacteria</taxon>
        <taxon>Vibrionales</taxon>
        <taxon>Vibrionaceae</taxon>
        <taxon>Vibrio</taxon>
    </lineage>
</organism>
<dbReference type="AlphaFoldDB" id="A0A0B8NZF6"/>
<proteinExistence type="predicted"/>